<dbReference type="Gene3D" id="1.10.533.10">
    <property type="entry name" value="Death Domain, Fas"/>
    <property type="match status" value="1"/>
</dbReference>
<protein>
    <recommendedName>
        <fullName evidence="2">Death domain-containing protein</fullName>
    </recommendedName>
</protein>
<dbReference type="InterPro" id="IPR027417">
    <property type="entry name" value="P-loop_NTPase"/>
</dbReference>
<feature type="compositionally biased region" description="Gly residues" evidence="1">
    <location>
        <begin position="976"/>
        <end position="989"/>
    </location>
</feature>
<evidence type="ECO:0000313" key="3">
    <source>
        <dbReference type="EnsemblMetazoa" id="XP_019860055.1"/>
    </source>
</evidence>
<dbReference type="GO" id="GO:0007165">
    <property type="term" value="P:signal transduction"/>
    <property type="evidence" value="ECO:0007669"/>
    <property type="project" value="InterPro"/>
</dbReference>
<sequence length="1164" mass="129520">MASSVSGSDTEYIGMLFYEEETGLHKYTYKASFTVAKDKDKLLDYMRRKHPRAEIGRTITFKFLQQDSTPTSRGDYIELKFDTPQAKPITGWSIIPFISCRISRDQVNVYSERGDLMHSSCRILIRAKPDAVCRLLYRIPVEGMVKPVTLVIHRTLEGRVLGIIDLIDVLDTLNEAHFSRKKWKSLGSALGLCDSTVEAIQTNHLRDEERCLRQCLVRWLQRADGVDAKGDPTMASLCDALEKIGERAAAEHIRSKNNVDTDSNDDPELCYYREALKTTVTCHLTKAVVQGEARVGKTAFKSLLLDEKYIKESTSIAEPRVGIHRYRRHESRDTGKRYELLNVTELEKIVKNALKKDALEKSISSPVENEAIDGKEKSISSPLENEASDGKEKSISSPVEKEASDGNNGNESRSVGNETPDQAIDGLVEGNEATDGDGAPGEAFSNESKSLPSKVIEKVFEGLQRSSGKENHLEGAHWLYLIDTGGQIAFQKLLPIFMPFAQVLILVVDLPKKLSSQSSGVMHIEGKDHIDGSPHHLPIEEILKQTISSIASGMQHFRDSYKYHKVLHNLVPEILEILAIGTHRDECSSDTEESKLTLAEKLAEIIDANDDCKSVGDKLTVQVHEIDGRIAEIPVESRIETNATIKERKLDFKNTMSSLSKVHKLLKDIEKKINIPFFYYFFDIVLRVAVEQGCGILKYSTCKSLGEELKLSEDEVMESLNFLHQINSIIYYHDSKACSDLVFVNIGSLIGILKELVVPVYKYHSNKKIYTGDKDGIIKGMLSESEFKKICNEQLDPIEKELKDNDIAMKLLKLFAELSIATPIDDKHFIPALLPVRNVTDTNPFKDREPLLFYFKKATPMGLFCSVVTCLLSWSTYKIAFIESNFSNYIELKYSTEGVKLFYIVLVEQMNCIEVHCEEQRGEGVVREDVREAITSAAAKHHLSDNHRIPDLRFYCSCKHAITHEGQSAGPHESGTAGGGAGSRGGGAGASSDRGGVSKGKKHTVEVETVNKEHTFRCSENPLTKWEHEKPLWNSWLDSAPQGSVSETGSTGSHQEAKSTSTSPKEILQKYSDKLTKAMSASVCHVTGALLAKDLITQGTRDYVMTAVGVSNADKAGKVMTDVMGQLGAFPDERQYLADVCNILTQLGAGMKQIGNDMLNELGY</sequence>
<dbReference type="AlphaFoldDB" id="A0AAN0JT53"/>
<dbReference type="GeneID" id="109588324"/>
<evidence type="ECO:0000313" key="4">
    <source>
        <dbReference type="Proteomes" id="UP000007879"/>
    </source>
</evidence>
<dbReference type="SUPFAM" id="SSF52540">
    <property type="entry name" value="P-loop containing nucleoside triphosphate hydrolases"/>
    <property type="match status" value="1"/>
</dbReference>
<organism evidence="3 4">
    <name type="scientific">Amphimedon queenslandica</name>
    <name type="common">Sponge</name>
    <dbReference type="NCBI Taxonomy" id="400682"/>
    <lineage>
        <taxon>Eukaryota</taxon>
        <taxon>Metazoa</taxon>
        <taxon>Porifera</taxon>
        <taxon>Demospongiae</taxon>
        <taxon>Heteroscleromorpha</taxon>
        <taxon>Haplosclerida</taxon>
        <taxon>Niphatidae</taxon>
        <taxon>Amphimedon</taxon>
    </lineage>
</organism>
<dbReference type="PROSITE" id="PS50017">
    <property type="entry name" value="DEATH_DOMAIN"/>
    <property type="match status" value="1"/>
</dbReference>
<feature type="region of interest" description="Disordered" evidence="1">
    <location>
        <begin position="1037"/>
        <end position="1065"/>
    </location>
</feature>
<keyword evidence="4" id="KW-1185">Reference proteome</keyword>
<dbReference type="InterPro" id="IPR011029">
    <property type="entry name" value="DEATH-like_dom_sf"/>
</dbReference>
<reference evidence="4" key="1">
    <citation type="journal article" date="2010" name="Nature">
        <title>The Amphimedon queenslandica genome and the evolution of animal complexity.</title>
        <authorList>
            <person name="Srivastava M."/>
            <person name="Simakov O."/>
            <person name="Chapman J."/>
            <person name="Fahey B."/>
            <person name="Gauthier M.E."/>
            <person name="Mitros T."/>
            <person name="Richards G.S."/>
            <person name="Conaco C."/>
            <person name="Dacre M."/>
            <person name="Hellsten U."/>
            <person name="Larroux C."/>
            <person name="Putnam N.H."/>
            <person name="Stanke M."/>
            <person name="Adamska M."/>
            <person name="Darling A."/>
            <person name="Degnan S.M."/>
            <person name="Oakley T.H."/>
            <person name="Plachetzki D.C."/>
            <person name="Zhai Y."/>
            <person name="Adamski M."/>
            <person name="Calcino A."/>
            <person name="Cummins S.F."/>
            <person name="Goodstein D.M."/>
            <person name="Harris C."/>
            <person name="Jackson D.J."/>
            <person name="Leys S.P."/>
            <person name="Shu S."/>
            <person name="Woodcroft B.J."/>
            <person name="Vervoort M."/>
            <person name="Kosik K.S."/>
            <person name="Manning G."/>
            <person name="Degnan B.M."/>
            <person name="Rokhsar D.S."/>
        </authorList>
    </citation>
    <scope>NUCLEOTIDE SEQUENCE [LARGE SCALE GENOMIC DNA]</scope>
</reference>
<feature type="region of interest" description="Disordered" evidence="1">
    <location>
        <begin position="966"/>
        <end position="1006"/>
    </location>
</feature>
<dbReference type="KEGG" id="aqu:109588324"/>
<reference evidence="3" key="2">
    <citation type="submission" date="2024-06" db="UniProtKB">
        <authorList>
            <consortium name="EnsemblMetazoa"/>
        </authorList>
    </citation>
    <scope>IDENTIFICATION</scope>
</reference>
<proteinExistence type="predicted"/>
<dbReference type="SUPFAM" id="SSF47986">
    <property type="entry name" value="DEATH domain"/>
    <property type="match status" value="1"/>
</dbReference>
<name>A0AAN0JT53_AMPQE</name>
<dbReference type="Proteomes" id="UP000007879">
    <property type="component" value="Unassembled WGS sequence"/>
</dbReference>
<accession>A0AAN0JT53</accession>
<evidence type="ECO:0000256" key="1">
    <source>
        <dbReference type="SAM" id="MobiDB-lite"/>
    </source>
</evidence>
<dbReference type="EnsemblMetazoa" id="XM_020004496.1">
    <property type="protein sequence ID" value="XP_019860055.1"/>
    <property type="gene ID" value="LOC109588324"/>
</dbReference>
<feature type="compositionally biased region" description="Polar residues" evidence="1">
    <location>
        <begin position="1041"/>
        <end position="1064"/>
    </location>
</feature>
<dbReference type="CDD" id="cd01670">
    <property type="entry name" value="Death"/>
    <property type="match status" value="1"/>
</dbReference>
<dbReference type="RefSeq" id="XP_019860055.1">
    <property type="nucleotide sequence ID" value="XM_020004496.1"/>
</dbReference>
<feature type="compositionally biased region" description="Basic and acidic residues" evidence="1">
    <location>
        <begin position="388"/>
        <end position="404"/>
    </location>
</feature>
<dbReference type="InterPro" id="IPR000488">
    <property type="entry name" value="Death_dom"/>
</dbReference>
<evidence type="ECO:0000259" key="2">
    <source>
        <dbReference type="PROSITE" id="PS50017"/>
    </source>
</evidence>
<dbReference type="Pfam" id="PF00531">
    <property type="entry name" value="Death"/>
    <property type="match status" value="1"/>
</dbReference>
<feature type="region of interest" description="Disordered" evidence="1">
    <location>
        <begin position="370"/>
        <end position="450"/>
    </location>
</feature>
<feature type="compositionally biased region" description="Polar residues" evidence="1">
    <location>
        <begin position="405"/>
        <end position="420"/>
    </location>
</feature>
<feature type="domain" description="Death" evidence="2">
    <location>
        <begin position="182"/>
        <end position="257"/>
    </location>
</feature>